<keyword evidence="3" id="KW-1185">Reference proteome</keyword>
<dbReference type="Proteomes" id="UP000828390">
    <property type="component" value="Unassembled WGS sequence"/>
</dbReference>
<feature type="region of interest" description="Disordered" evidence="1">
    <location>
        <begin position="41"/>
        <end position="85"/>
    </location>
</feature>
<reference evidence="2" key="2">
    <citation type="submission" date="2020-11" db="EMBL/GenBank/DDBJ databases">
        <authorList>
            <person name="McCartney M.A."/>
            <person name="Auch B."/>
            <person name="Kono T."/>
            <person name="Mallez S."/>
            <person name="Becker A."/>
            <person name="Gohl D.M."/>
            <person name="Silverstein K.A.T."/>
            <person name="Koren S."/>
            <person name="Bechman K.B."/>
            <person name="Herman A."/>
            <person name="Abrahante J.E."/>
            <person name="Garbe J."/>
        </authorList>
    </citation>
    <scope>NUCLEOTIDE SEQUENCE</scope>
    <source>
        <strain evidence="2">Duluth1</strain>
        <tissue evidence="2">Whole animal</tissue>
    </source>
</reference>
<gene>
    <name evidence="2" type="ORF">DPMN_001467</name>
</gene>
<protein>
    <submittedName>
        <fullName evidence="2">Uncharacterized protein</fullName>
    </submittedName>
</protein>
<dbReference type="AlphaFoldDB" id="A0A9D4RT29"/>
<feature type="compositionally biased region" description="Basic and acidic residues" evidence="1">
    <location>
        <begin position="68"/>
        <end position="84"/>
    </location>
</feature>
<reference evidence="2" key="1">
    <citation type="journal article" date="2019" name="bioRxiv">
        <title>The Genome of the Zebra Mussel, Dreissena polymorpha: A Resource for Invasive Species Research.</title>
        <authorList>
            <person name="McCartney M.A."/>
            <person name="Auch B."/>
            <person name="Kono T."/>
            <person name="Mallez S."/>
            <person name="Zhang Y."/>
            <person name="Obille A."/>
            <person name="Becker A."/>
            <person name="Abrahante J.E."/>
            <person name="Garbe J."/>
            <person name="Badalamenti J.P."/>
            <person name="Herman A."/>
            <person name="Mangelson H."/>
            <person name="Liachko I."/>
            <person name="Sullivan S."/>
            <person name="Sone E.D."/>
            <person name="Koren S."/>
            <person name="Silverstein K.A.T."/>
            <person name="Beckman K.B."/>
            <person name="Gohl D.M."/>
        </authorList>
    </citation>
    <scope>NUCLEOTIDE SEQUENCE</scope>
    <source>
        <strain evidence="2">Duluth1</strain>
        <tissue evidence="2">Whole animal</tissue>
    </source>
</reference>
<accession>A0A9D4RT29</accession>
<evidence type="ECO:0000313" key="3">
    <source>
        <dbReference type="Proteomes" id="UP000828390"/>
    </source>
</evidence>
<evidence type="ECO:0000256" key="1">
    <source>
        <dbReference type="SAM" id="MobiDB-lite"/>
    </source>
</evidence>
<name>A0A9D4RT29_DREPO</name>
<comment type="caution">
    <text evidence="2">The sequence shown here is derived from an EMBL/GenBank/DDBJ whole genome shotgun (WGS) entry which is preliminary data.</text>
</comment>
<feature type="compositionally biased region" description="Low complexity" evidence="1">
    <location>
        <begin position="47"/>
        <end position="61"/>
    </location>
</feature>
<dbReference type="EMBL" id="JAIWYP010000001">
    <property type="protein sequence ID" value="KAH3877592.1"/>
    <property type="molecule type" value="Genomic_DNA"/>
</dbReference>
<proteinExistence type="predicted"/>
<organism evidence="2 3">
    <name type="scientific">Dreissena polymorpha</name>
    <name type="common">Zebra mussel</name>
    <name type="synonym">Mytilus polymorpha</name>
    <dbReference type="NCBI Taxonomy" id="45954"/>
    <lineage>
        <taxon>Eukaryota</taxon>
        <taxon>Metazoa</taxon>
        <taxon>Spiralia</taxon>
        <taxon>Lophotrochozoa</taxon>
        <taxon>Mollusca</taxon>
        <taxon>Bivalvia</taxon>
        <taxon>Autobranchia</taxon>
        <taxon>Heteroconchia</taxon>
        <taxon>Euheterodonta</taxon>
        <taxon>Imparidentia</taxon>
        <taxon>Neoheterodontei</taxon>
        <taxon>Myida</taxon>
        <taxon>Dreissenoidea</taxon>
        <taxon>Dreissenidae</taxon>
        <taxon>Dreissena</taxon>
    </lineage>
</organism>
<sequence length="111" mass="12396">MASFVGFFLKEVRIFSPDDAESFNLVSPDPEVNFNPRSYRLSLPGRSGTTATTTVSGSHSAVPKHHTRDRDSRQRGRGNTERLTRVNAAPGTKYLSLFVNSRDDEWSAHDL</sequence>
<evidence type="ECO:0000313" key="2">
    <source>
        <dbReference type="EMBL" id="KAH3877592.1"/>
    </source>
</evidence>